<accession>A0A4Z0ABA3</accession>
<reference evidence="1 2" key="1">
    <citation type="submission" date="2019-02" db="EMBL/GenBank/DDBJ databases">
        <title>Genome sequencing of the rare red list fungi Hericium alpestre (H. flagellum).</title>
        <authorList>
            <person name="Buettner E."/>
            <person name="Kellner H."/>
        </authorList>
    </citation>
    <scope>NUCLEOTIDE SEQUENCE [LARGE SCALE GENOMIC DNA]</scope>
    <source>
        <strain evidence="1 2">DSM 108284</strain>
    </source>
</reference>
<sequence>MIGLLQTMPFLQDLTLTHWIAAYNEDSSLMNPYPTNAVLSQLRSLKFTTKTVVQSSLFMRRLSLPQTTYIHLHCAYEGFREIPLYLPQMQLDGSDPLPFTRLKVVYTLMGVRIHGSPSVIDDPCGSFTLDMMDMTLRIWIGTTSLLHPLSLQSVTALMLDTCGFFVDCSPVLAFLHTVETIEILFSPLGFLSSPLGSFASSLVVPHAEDGRQCIQMLCPCLRRLEFTTRYRDTVDPAFFGTLAAVLDTRSEAGSPLEEAVVQGECVRSKELRSVDEMKQRKVWKFMKQ</sequence>
<organism evidence="1 2">
    <name type="scientific">Hericium alpestre</name>
    <dbReference type="NCBI Taxonomy" id="135208"/>
    <lineage>
        <taxon>Eukaryota</taxon>
        <taxon>Fungi</taxon>
        <taxon>Dikarya</taxon>
        <taxon>Basidiomycota</taxon>
        <taxon>Agaricomycotina</taxon>
        <taxon>Agaricomycetes</taxon>
        <taxon>Russulales</taxon>
        <taxon>Hericiaceae</taxon>
        <taxon>Hericium</taxon>
    </lineage>
</organism>
<gene>
    <name evidence="1" type="ORF">EWM64_g393</name>
</gene>
<evidence type="ECO:0008006" key="3">
    <source>
        <dbReference type="Google" id="ProtNLM"/>
    </source>
</evidence>
<evidence type="ECO:0000313" key="2">
    <source>
        <dbReference type="Proteomes" id="UP000298061"/>
    </source>
</evidence>
<evidence type="ECO:0000313" key="1">
    <source>
        <dbReference type="EMBL" id="TFY83621.1"/>
    </source>
</evidence>
<comment type="caution">
    <text evidence="1">The sequence shown here is derived from an EMBL/GenBank/DDBJ whole genome shotgun (WGS) entry which is preliminary data.</text>
</comment>
<keyword evidence="2" id="KW-1185">Reference proteome</keyword>
<protein>
    <recommendedName>
        <fullName evidence="3">F-box domain-containing protein</fullName>
    </recommendedName>
</protein>
<proteinExistence type="predicted"/>
<dbReference type="Proteomes" id="UP000298061">
    <property type="component" value="Unassembled WGS sequence"/>
</dbReference>
<dbReference type="AlphaFoldDB" id="A0A4Z0ABA3"/>
<dbReference type="EMBL" id="SFCI01000018">
    <property type="protein sequence ID" value="TFY83621.1"/>
    <property type="molecule type" value="Genomic_DNA"/>
</dbReference>
<name>A0A4Z0ABA3_9AGAM</name>